<keyword evidence="7" id="KW-0067">ATP-binding</keyword>
<dbReference type="GO" id="GO:0000155">
    <property type="term" value="F:phosphorelay sensor kinase activity"/>
    <property type="evidence" value="ECO:0007669"/>
    <property type="project" value="InterPro"/>
</dbReference>
<keyword evidence="11" id="KW-1185">Reference proteome</keyword>
<dbReference type="SUPFAM" id="SSF47384">
    <property type="entry name" value="Homodimeric domain of signal transducing histidine kinase"/>
    <property type="match status" value="1"/>
</dbReference>
<dbReference type="InterPro" id="IPR003594">
    <property type="entry name" value="HATPase_dom"/>
</dbReference>
<dbReference type="Gene3D" id="3.30.450.20">
    <property type="entry name" value="PAS domain"/>
    <property type="match status" value="1"/>
</dbReference>
<evidence type="ECO:0000256" key="5">
    <source>
        <dbReference type="ARBA" id="ARBA00022741"/>
    </source>
</evidence>
<dbReference type="InterPro" id="IPR004358">
    <property type="entry name" value="Sig_transdc_His_kin-like_C"/>
</dbReference>
<dbReference type="SMART" id="SM00091">
    <property type="entry name" value="PAS"/>
    <property type="match status" value="1"/>
</dbReference>
<dbReference type="AlphaFoldDB" id="A0A7X0AUN6"/>
<gene>
    <name evidence="10" type="ORF">FHS74_000924</name>
</gene>
<dbReference type="SUPFAM" id="SSF55874">
    <property type="entry name" value="ATPase domain of HSP90 chaperone/DNA topoisomerase II/histidine kinase"/>
    <property type="match status" value="1"/>
</dbReference>
<dbReference type="Gene3D" id="3.30.565.10">
    <property type="entry name" value="Histidine kinase-like ATPase, C-terminal domain"/>
    <property type="match status" value="1"/>
</dbReference>
<dbReference type="PANTHER" id="PTHR43065">
    <property type="entry name" value="SENSOR HISTIDINE KINASE"/>
    <property type="match status" value="1"/>
</dbReference>
<dbReference type="PANTHER" id="PTHR43065:SF10">
    <property type="entry name" value="PEROXIDE STRESS-ACTIVATED HISTIDINE KINASE MAK3"/>
    <property type="match status" value="1"/>
</dbReference>
<dbReference type="PROSITE" id="PS50109">
    <property type="entry name" value="HIS_KIN"/>
    <property type="match status" value="1"/>
</dbReference>
<comment type="catalytic activity">
    <reaction evidence="1">
        <text>ATP + protein L-histidine = ADP + protein N-phospho-L-histidine.</text>
        <dbReference type="EC" id="2.7.13.3"/>
    </reaction>
</comment>
<dbReference type="GO" id="GO:0005524">
    <property type="term" value="F:ATP binding"/>
    <property type="evidence" value="ECO:0007669"/>
    <property type="project" value="UniProtKB-KW"/>
</dbReference>
<dbReference type="SUPFAM" id="SSF55785">
    <property type="entry name" value="PYP-like sensor domain (PAS domain)"/>
    <property type="match status" value="1"/>
</dbReference>
<dbReference type="InterPro" id="IPR005467">
    <property type="entry name" value="His_kinase_dom"/>
</dbReference>
<dbReference type="InterPro" id="IPR035965">
    <property type="entry name" value="PAS-like_dom_sf"/>
</dbReference>
<proteinExistence type="predicted"/>
<keyword evidence="5" id="KW-0547">Nucleotide-binding</keyword>
<evidence type="ECO:0000256" key="7">
    <source>
        <dbReference type="ARBA" id="ARBA00022840"/>
    </source>
</evidence>
<organism evidence="10 11">
    <name type="scientific">Nitrospirillum iridis</name>
    <dbReference type="NCBI Taxonomy" id="765888"/>
    <lineage>
        <taxon>Bacteria</taxon>
        <taxon>Pseudomonadati</taxon>
        <taxon>Pseudomonadota</taxon>
        <taxon>Alphaproteobacteria</taxon>
        <taxon>Rhodospirillales</taxon>
        <taxon>Azospirillaceae</taxon>
        <taxon>Nitrospirillum</taxon>
    </lineage>
</organism>
<reference evidence="10 11" key="1">
    <citation type="submission" date="2020-08" db="EMBL/GenBank/DDBJ databases">
        <title>Genomic Encyclopedia of Type Strains, Phase IV (KMG-IV): sequencing the most valuable type-strain genomes for metagenomic binning, comparative biology and taxonomic classification.</title>
        <authorList>
            <person name="Goeker M."/>
        </authorList>
    </citation>
    <scope>NUCLEOTIDE SEQUENCE [LARGE SCALE GENOMIC DNA]</scope>
    <source>
        <strain evidence="10 11">DSM 22198</strain>
    </source>
</reference>
<evidence type="ECO:0000256" key="1">
    <source>
        <dbReference type="ARBA" id="ARBA00000085"/>
    </source>
</evidence>
<keyword evidence="8" id="KW-0902">Two-component regulatory system</keyword>
<dbReference type="InterPro" id="IPR036097">
    <property type="entry name" value="HisK_dim/P_sf"/>
</dbReference>
<dbReference type="SMART" id="SM00388">
    <property type="entry name" value="HisKA"/>
    <property type="match status" value="1"/>
</dbReference>
<dbReference type="CDD" id="cd00082">
    <property type="entry name" value="HisKA"/>
    <property type="match status" value="1"/>
</dbReference>
<evidence type="ECO:0000256" key="3">
    <source>
        <dbReference type="ARBA" id="ARBA00022553"/>
    </source>
</evidence>
<dbReference type="CDD" id="cd00130">
    <property type="entry name" value="PAS"/>
    <property type="match status" value="1"/>
</dbReference>
<dbReference type="Pfam" id="PF02518">
    <property type="entry name" value="HATPase_c"/>
    <property type="match status" value="1"/>
</dbReference>
<dbReference type="EC" id="2.7.13.3" evidence="2"/>
<dbReference type="Proteomes" id="UP000539175">
    <property type="component" value="Unassembled WGS sequence"/>
</dbReference>
<sequence length="374" mass="40083">MARTAAVVVPANGVVDPTAILSALPEPILVIDRQRRVHFANLQAEEFFDASASLLVGSLLDTLIPGDSPVFSLIDQARVTGGSVSDYSIMLETPRIGLHFLTAKAAPLSDPPDLVVLSLHERSIARKIDNQLTHRGAARSVVAMAAMLAHEVKNPLSGIRGAAQLLEENATEGDRMLTRLICDEADRIVALVDRMEVFTDGRPLEKTAVNIHGVLEHVRRVAQSGFGRAIRFIERYDPSLPPVLGNRDQLIQIFLNLVKNAAEACPEKGGEIVLSTAYQHGVRLAVPGSDSRVHLPLLISVQDNGDGIPEDLRANLFDPFVTTKMNGTGLGLALVAKIIGDHGGVIDFDSVPRRTIFKVSLPVAPGRAASEGGV</sequence>
<dbReference type="GO" id="GO:0006355">
    <property type="term" value="P:regulation of DNA-templated transcription"/>
    <property type="evidence" value="ECO:0007669"/>
    <property type="project" value="InterPro"/>
</dbReference>
<feature type="domain" description="Histidine kinase" evidence="9">
    <location>
        <begin position="147"/>
        <end position="365"/>
    </location>
</feature>
<dbReference type="EMBL" id="JACIIZ010000002">
    <property type="protein sequence ID" value="MBB6250383.1"/>
    <property type="molecule type" value="Genomic_DNA"/>
</dbReference>
<keyword evidence="4 10" id="KW-0808">Transferase</keyword>
<evidence type="ECO:0000256" key="4">
    <source>
        <dbReference type="ARBA" id="ARBA00022679"/>
    </source>
</evidence>
<evidence type="ECO:0000313" key="11">
    <source>
        <dbReference type="Proteomes" id="UP000539175"/>
    </source>
</evidence>
<evidence type="ECO:0000259" key="9">
    <source>
        <dbReference type="PROSITE" id="PS50109"/>
    </source>
</evidence>
<dbReference type="Gene3D" id="1.10.287.130">
    <property type="match status" value="1"/>
</dbReference>
<dbReference type="InterPro" id="IPR013767">
    <property type="entry name" value="PAS_fold"/>
</dbReference>
<dbReference type="Pfam" id="PF00512">
    <property type="entry name" value="HisKA"/>
    <property type="match status" value="1"/>
</dbReference>
<evidence type="ECO:0000256" key="2">
    <source>
        <dbReference type="ARBA" id="ARBA00012438"/>
    </source>
</evidence>
<evidence type="ECO:0000313" key="10">
    <source>
        <dbReference type="EMBL" id="MBB6250383.1"/>
    </source>
</evidence>
<protein>
    <recommendedName>
        <fullName evidence="2">histidine kinase</fullName>
        <ecNumber evidence="2">2.7.13.3</ecNumber>
    </recommendedName>
</protein>
<dbReference type="InterPro" id="IPR000014">
    <property type="entry name" value="PAS"/>
</dbReference>
<keyword evidence="3" id="KW-0597">Phosphoprotein</keyword>
<name>A0A7X0AUN6_9PROT</name>
<dbReference type="RefSeq" id="WP_184797877.1">
    <property type="nucleotide sequence ID" value="NZ_JACIIZ010000002.1"/>
</dbReference>
<dbReference type="PRINTS" id="PR00344">
    <property type="entry name" value="BCTRLSENSOR"/>
</dbReference>
<accession>A0A7X0AUN6</accession>
<dbReference type="Pfam" id="PF00989">
    <property type="entry name" value="PAS"/>
    <property type="match status" value="1"/>
</dbReference>
<dbReference type="InterPro" id="IPR003661">
    <property type="entry name" value="HisK_dim/P_dom"/>
</dbReference>
<dbReference type="InterPro" id="IPR036890">
    <property type="entry name" value="HATPase_C_sf"/>
</dbReference>
<dbReference type="SMART" id="SM00387">
    <property type="entry name" value="HATPase_c"/>
    <property type="match status" value="1"/>
</dbReference>
<comment type="caution">
    <text evidence="10">The sequence shown here is derived from an EMBL/GenBank/DDBJ whole genome shotgun (WGS) entry which is preliminary data.</text>
</comment>
<keyword evidence="6 10" id="KW-0418">Kinase</keyword>
<evidence type="ECO:0000256" key="6">
    <source>
        <dbReference type="ARBA" id="ARBA00022777"/>
    </source>
</evidence>
<evidence type="ECO:0000256" key="8">
    <source>
        <dbReference type="ARBA" id="ARBA00023012"/>
    </source>
</evidence>